<reference evidence="8 9" key="1">
    <citation type="journal article" date="2018" name="Genet. Mol. Biol.">
        <title>The genome sequence of Dyella jiangningensis FCAV SCS01 from a lignocellulose-decomposing microbial consortium metagenome reveals potential for biotechnological applications.</title>
        <authorList>
            <person name="Desiderato J.G."/>
            <person name="Alvarenga D.O."/>
            <person name="Constancio M.T.L."/>
            <person name="Alves L.M.C."/>
            <person name="Varani A.M."/>
        </authorList>
    </citation>
    <scope>NUCLEOTIDE SEQUENCE [LARGE SCALE GENOMIC DNA]</scope>
    <source>
        <strain evidence="8 9">FCAV SCS01</strain>
    </source>
</reference>
<evidence type="ECO:0000313" key="8">
    <source>
        <dbReference type="EMBL" id="RAO76189.1"/>
    </source>
</evidence>
<dbReference type="Pfam" id="PF01566">
    <property type="entry name" value="Nramp"/>
    <property type="match status" value="1"/>
</dbReference>
<keyword evidence="6 7" id="KW-0472">Membrane</keyword>
<dbReference type="EMBL" id="NFZS01000002">
    <property type="protein sequence ID" value="RAO76189.1"/>
    <property type="molecule type" value="Genomic_DNA"/>
</dbReference>
<keyword evidence="4" id="KW-0769">Symport</keyword>
<name>A0A328P2H3_9GAMM</name>
<keyword evidence="2" id="KW-0813">Transport</keyword>
<feature type="transmembrane region" description="Helical" evidence="7">
    <location>
        <begin position="50"/>
        <end position="72"/>
    </location>
</feature>
<keyword evidence="5 7" id="KW-1133">Transmembrane helix</keyword>
<dbReference type="GO" id="GO:0005886">
    <property type="term" value="C:plasma membrane"/>
    <property type="evidence" value="ECO:0007669"/>
    <property type="project" value="TreeGrafter"/>
</dbReference>
<sequence>MRPNKRVPLNDAPPSPWWKRLSAGLVTGAADDDPSGVATYSQVGARFGYAMLWIVFITTPLMIAIQMVCARIGRVTGRGLADNLSRQFPKPAVWSLVAMLVVANVINIGADLAAMGAAAKLLLGGPGLAYAIVFAVVSTALQVYVSFERYSPILKVLAMSLFAYVATVFAVKVPWSEVARSVVMPHAPWNLDYVTGLVAVLGTTISPYLFCWQAAQEVEELRESDEREPLREASEQAPDALRRIATDTSVGMIFSNVIAFFMIVTAAAVLHAHGKTDITSTSEAAEALRPLAGRFAFTLFSMGIISTGLLAVPVLAGATAFAVAGAAHARYGLSCSPRGAKLFYGVLIGSMALGAALTLSPLDPIKALYWSAVVNGVCAVPLMAAIMLVGRRRKAMGEQVVRGWLLVLGWLATAVMGIAAIVMFATMGKG</sequence>
<dbReference type="GO" id="GO:0015086">
    <property type="term" value="F:cadmium ion transmembrane transporter activity"/>
    <property type="evidence" value="ECO:0007669"/>
    <property type="project" value="TreeGrafter"/>
</dbReference>
<protein>
    <submittedName>
        <fullName evidence="8">Iron transporter</fullName>
    </submittedName>
</protein>
<evidence type="ECO:0000256" key="4">
    <source>
        <dbReference type="ARBA" id="ARBA00022847"/>
    </source>
</evidence>
<evidence type="ECO:0000256" key="2">
    <source>
        <dbReference type="ARBA" id="ARBA00022448"/>
    </source>
</evidence>
<gene>
    <name evidence="8" type="ORF">CA260_10855</name>
</gene>
<dbReference type="PANTHER" id="PTHR11706">
    <property type="entry name" value="SOLUTE CARRIER PROTEIN FAMILY 11 MEMBER"/>
    <property type="match status" value="1"/>
</dbReference>
<keyword evidence="9" id="KW-1185">Reference proteome</keyword>
<organism evidence="8 9">
    <name type="scientific">Dyella jiangningensis</name>
    <dbReference type="NCBI Taxonomy" id="1379159"/>
    <lineage>
        <taxon>Bacteria</taxon>
        <taxon>Pseudomonadati</taxon>
        <taxon>Pseudomonadota</taxon>
        <taxon>Gammaproteobacteria</taxon>
        <taxon>Lysobacterales</taxon>
        <taxon>Rhodanobacteraceae</taxon>
        <taxon>Dyella</taxon>
    </lineage>
</organism>
<feature type="transmembrane region" description="Helical" evidence="7">
    <location>
        <begin position="93"/>
        <end position="115"/>
    </location>
</feature>
<evidence type="ECO:0000256" key="1">
    <source>
        <dbReference type="ARBA" id="ARBA00004141"/>
    </source>
</evidence>
<comment type="caution">
    <text evidence="8">The sequence shown here is derived from an EMBL/GenBank/DDBJ whole genome shotgun (WGS) entry which is preliminary data.</text>
</comment>
<feature type="transmembrane region" description="Helical" evidence="7">
    <location>
        <begin position="127"/>
        <end position="147"/>
    </location>
</feature>
<evidence type="ECO:0000256" key="3">
    <source>
        <dbReference type="ARBA" id="ARBA00022692"/>
    </source>
</evidence>
<dbReference type="GO" id="GO:0034755">
    <property type="term" value="P:iron ion transmembrane transport"/>
    <property type="evidence" value="ECO:0007669"/>
    <property type="project" value="TreeGrafter"/>
</dbReference>
<dbReference type="OrthoDB" id="9787548at2"/>
<dbReference type="PANTHER" id="PTHR11706:SF33">
    <property type="entry name" value="NATURAL RESISTANCE-ASSOCIATED MACROPHAGE PROTEIN 2"/>
    <property type="match status" value="1"/>
</dbReference>
<comment type="subcellular location">
    <subcellularLocation>
        <location evidence="1">Membrane</location>
        <topology evidence="1">Multi-pass membrane protein</topology>
    </subcellularLocation>
</comment>
<dbReference type="Proteomes" id="UP000248926">
    <property type="component" value="Unassembled WGS sequence"/>
</dbReference>
<feature type="transmembrane region" description="Helical" evidence="7">
    <location>
        <begin position="292"/>
        <end position="321"/>
    </location>
</feature>
<accession>A0A328P2H3</accession>
<evidence type="ECO:0000256" key="5">
    <source>
        <dbReference type="ARBA" id="ARBA00022989"/>
    </source>
</evidence>
<proteinExistence type="predicted"/>
<evidence type="ECO:0000256" key="7">
    <source>
        <dbReference type="SAM" id="Phobius"/>
    </source>
</evidence>
<dbReference type="AlphaFoldDB" id="A0A328P2H3"/>
<feature type="transmembrane region" description="Helical" evidence="7">
    <location>
        <begin position="250"/>
        <end position="272"/>
    </location>
</feature>
<evidence type="ECO:0000256" key="6">
    <source>
        <dbReference type="ARBA" id="ARBA00023136"/>
    </source>
</evidence>
<feature type="transmembrane region" description="Helical" evidence="7">
    <location>
        <begin position="401"/>
        <end position="425"/>
    </location>
</feature>
<keyword evidence="3 7" id="KW-0812">Transmembrane</keyword>
<feature type="transmembrane region" description="Helical" evidence="7">
    <location>
        <begin position="342"/>
        <end position="362"/>
    </location>
</feature>
<feature type="transmembrane region" description="Helical" evidence="7">
    <location>
        <begin position="368"/>
        <end position="389"/>
    </location>
</feature>
<dbReference type="RefSeq" id="WP_111983136.1">
    <property type="nucleotide sequence ID" value="NZ_NFZS01000002.1"/>
</dbReference>
<dbReference type="NCBIfam" id="NF037982">
    <property type="entry name" value="Nramp_1"/>
    <property type="match status" value="1"/>
</dbReference>
<feature type="transmembrane region" description="Helical" evidence="7">
    <location>
        <begin position="193"/>
        <end position="212"/>
    </location>
</feature>
<feature type="transmembrane region" description="Helical" evidence="7">
    <location>
        <begin position="154"/>
        <end position="173"/>
    </location>
</feature>
<dbReference type="GO" id="GO:0005384">
    <property type="term" value="F:manganese ion transmembrane transporter activity"/>
    <property type="evidence" value="ECO:0007669"/>
    <property type="project" value="TreeGrafter"/>
</dbReference>
<dbReference type="GO" id="GO:0015293">
    <property type="term" value="F:symporter activity"/>
    <property type="evidence" value="ECO:0007669"/>
    <property type="project" value="UniProtKB-KW"/>
</dbReference>
<evidence type="ECO:0000313" key="9">
    <source>
        <dbReference type="Proteomes" id="UP000248926"/>
    </source>
</evidence>
<dbReference type="InterPro" id="IPR001046">
    <property type="entry name" value="NRAMP_fam"/>
</dbReference>